<reference evidence="2" key="1">
    <citation type="submission" date="2017-05" db="EMBL/GenBank/DDBJ databases">
        <authorList>
            <person name="Ray J."/>
            <person name="Price M."/>
            <person name="Deutschbauer A."/>
        </authorList>
    </citation>
    <scope>NUCLEOTIDE SEQUENCE [LARGE SCALE GENOMIC DNA]</scope>
    <source>
        <strain evidence="2">DSM 19842</strain>
    </source>
</reference>
<evidence type="ECO:0000313" key="2">
    <source>
        <dbReference type="Proteomes" id="UP000266292"/>
    </source>
</evidence>
<dbReference type="AlphaFoldDB" id="A0A1X9YWA1"/>
<evidence type="ECO:0000313" key="1">
    <source>
        <dbReference type="EMBL" id="ARS37112.1"/>
    </source>
</evidence>
<dbReference type="OrthoDB" id="893350at2"/>
<dbReference type="EMBL" id="CP021235">
    <property type="protein sequence ID" value="ARS37112.1"/>
    <property type="molecule type" value="Genomic_DNA"/>
</dbReference>
<dbReference type="STRING" id="709015.GCA_000472485_03566"/>
<keyword evidence="2" id="KW-1185">Reference proteome</keyword>
<organism evidence="1 2">
    <name type="scientific">Pontibacter actiniarum</name>
    <dbReference type="NCBI Taxonomy" id="323450"/>
    <lineage>
        <taxon>Bacteria</taxon>
        <taxon>Pseudomonadati</taxon>
        <taxon>Bacteroidota</taxon>
        <taxon>Cytophagia</taxon>
        <taxon>Cytophagales</taxon>
        <taxon>Hymenobacteraceae</taxon>
        <taxon>Pontibacter</taxon>
    </lineage>
</organism>
<dbReference type="RefSeq" id="WP_025608731.1">
    <property type="nucleotide sequence ID" value="NZ_CP021235.1"/>
</dbReference>
<dbReference type="Proteomes" id="UP000266292">
    <property type="component" value="Chromosome"/>
</dbReference>
<name>A0A1X9YWA1_9BACT</name>
<proteinExistence type="predicted"/>
<sequence length="197" mass="22197">MSELNNPLFDNERDFLERQKDEYKRALMGDVDQIKSQGQEIGKKVAVAGGVLLAGWLVKRMFTGGKKKVKEAKAKKKHKGHKATTVTALDPVHTSTPLIDYDSYVHEQEDGYTISSERMHHADHSRGTKKKSKGFMKSEMGKALQQQVMALVMMYATKKLEEYLHSVSENNDIAAEPVVEVTEVETTEYIVPEKDAI</sequence>
<accession>A0A1X9YWA1</accession>
<protein>
    <submittedName>
        <fullName evidence="1">Uncharacterized protein</fullName>
    </submittedName>
</protein>
<gene>
    <name evidence="1" type="ORF">CA264_17655</name>
</gene>
<dbReference type="KEGG" id="pact:CA264_17655"/>